<feature type="domain" description="ATP-grasp" evidence="3">
    <location>
        <begin position="97"/>
        <end position="272"/>
    </location>
</feature>
<protein>
    <submittedName>
        <fullName evidence="4">Ribosomal protein S6 modification protein</fullName>
    </submittedName>
</protein>
<accession>Q2SAD9</accession>
<dbReference type="PANTHER" id="PTHR21621:SF0">
    <property type="entry name" value="BETA-CITRYLGLUTAMATE SYNTHASE B-RELATED"/>
    <property type="match status" value="1"/>
</dbReference>
<dbReference type="EMBL" id="CP000155">
    <property type="protein sequence ID" value="ABC32385.1"/>
    <property type="molecule type" value="Genomic_DNA"/>
</dbReference>
<dbReference type="PANTHER" id="PTHR21621">
    <property type="entry name" value="RIBOSOMAL PROTEIN S6 MODIFICATION PROTEIN"/>
    <property type="match status" value="1"/>
</dbReference>
<gene>
    <name evidence="4" type="primary">rimK</name>
    <name evidence="4" type="ordered locus">HCH_05732</name>
</gene>
<dbReference type="GO" id="GO:0046872">
    <property type="term" value="F:metal ion binding"/>
    <property type="evidence" value="ECO:0007669"/>
    <property type="project" value="InterPro"/>
</dbReference>
<dbReference type="GO" id="GO:0005737">
    <property type="term" value="C:cytoplasm"/>
    <property type="evidence" value="ECO:0007669"/>
    <property type="project" value="TreeGrafter"/>
</dbReference>
<evidence type="ECO:0000313" key="4">
    <source>
        <dbReference type="EMBL" id="ABC32385.1"/>
    </source>
</evidence>
<dbReference type="AlphaFoldDB" id="Q2SAD9"/>
<keyword evidence="5" id="KW-1185">Reference proteome</keyword>
<proteinExistence type="predicted"/>
<dbReference type="HOGENOM" id="CLU_1018732_0_0_6"/>
<evidence type="ECO:0000256" key="1">
    <source>
        <dbReference type="ARBA" id="ARBA00023211"/>
    </source>
</evidence>
<reference evidence="4 5" key="1">
    <citation type="journal article" date="2005" name="Nucleic Acids Res.">
        <title>Genomic blueprint of Hahella chejuensis, a marine microbe producing an algicidal agent.</title>
        <authorList>
            <person name="Jeong H."/>
            <person name="Yim J.H."/>
            <person name="Lee C."/>
            <person name="Choi S.-H."/>
            <person name="Park Y.K."/>
            <person name="Yoon S.H."/>
            <person name="Hur C.-G."/>
            <person name="Kang H.-Y."/>
            <person name="Kim D."/>
            <person name="Lee H.H."/>
            <person name="Park K.H."/>
            <person name="Park S.-H."/>
            <person name="Park H.-S."/>
            <person name="Lee H.K."/>
            <person name="Oh T.K."/>
            <person name="Kim J.F."/>
        </authorList>
    </citation>
    <scope>NUCLEOTIDE SEQUENCE [LARGE SCALE GENOMIC DNA]</scope>
    <source>
        <strain evidence="4 5">KCTC 2396</strain>
    </source>
</reference>
<dbReference type="eggNOG" id="COG0189">
    <property type="taxonomic scope" value="Bacteria"/>
</dbReference>
<evidence type="ECO:0000256" key="2">
    <source>
        <dbReference type="PROSITE-ProRule" id="PRU00409"/>
    </source>
</evidence>
<dbReference type="InterPro" id="IPR011761">
    <property type="entry name" value="ATP-grasp"/>
</dbReference>
<dbReference type="STRING" id="349521.HCH_05732"/>
<dbReference type="PROSITE" id="PS50975">
    <property type="entry name" value="ATP_GRASP"/>
    <property type="match status" value="1"/>
</dbReference>
<evidence type="ECO:0000313" key="5">
    <source>
        <dbReference type="Proteomes" id="UP000000238"/>
    </source>
</evidence>
<keyword evidence="2" id="KW-0067">ATP-binding</keyword>
<dbReference type="SUPFAM" id="SSF56059">
    <property type="entry name" value="Glutathione synthetase ATP-binding domain-like"/>
    <property type="match status" value="1"/>
</dbReference>
<sequence length="274" mass="31026">MASIIVVNGEQYWPKYLTGHEVHYRRLQTSKWLYHDNRLWVFDASGVVRADAVLWRLGAVKPDESHRSVLELIRFAGVPCVNPARTLLRGYDRLSMLAELREAGLTVSPDTIAIGENLLDKVDPPLPSVVKVGNFHGGYGKALAETETAWSDIKDLTFISNDYITLEKYIPYVRDIRCLAIGDRMWAMSRRGARWKANIETQEFQVIPVPEPLREQTQIAMNHLNADILGLDFLENENGEFILLESNDIPGLSGFPEDALEALARIVRERIEGI</sequence>
<organism evidence="4 5">
    <name type="scientific">Hahella chejuensis (strain KCTC 2396)</name>
    <dbReference type="NCBI Taxonomy" id="349521"/>
    <lineage>
        <taxon>Bacteria</taxon>
        <taxon>Pseudomonadati</taxon>
        <taxon>Pseudomonadota</taxon>
        <taxon>Gammaproteobacteria</taxon>
        <taxon>Oceanospirillales</taxon>
        <taxon>Hahellaceae</taxon>
        <taxon>Hahella</taxon>
    </lineage>
</organism>
<dbReference type="OrthoDB" id="1704979at2"/>
<dbReference type="Pfam" id="PF02750">
    <property type="entry name" value="Synapsin_C"/>
    <property type="match status" value="1"/>
</dbReference>
<name>Q2SAD9_HAHCH</name>
<keyword evidence="1" id="KW-0464">Manganese</keyword>
<evidence type="ECO:0000259" key="3">
    <source>
        <dbReference type="PROSITE" id="PS50975"/>
    </source>
</evidence>
<dbReference type="Gene3D" id="3.30.1490.20">
    <property type="entry name" value="ATP-grasp fold, A domain"/>
    <property type="match status" value="1"/>
</dbReference>
<dbReference type="RefSeq" id="WP_011399444.1">
    <property type="nucleotide sequence ID" value="NC_007645.1"/>
</dbReference>
<dbReference type="Gene3D" id="3.30.470.20">
    <property type="entry name" value="ATP-grasp fold, B domain"/>
    <property type="match status" value="1"/>
</dbReference>
<dbReference type="GO" id="GO:0005524">
    <property type="term" value="F:ATP binding"/>
    <property type="evidence" value="ECO:0007669"/>
    <property type="project" value="UniProtKB-UniRule"/>
</dbReference>
<keyword evidence="2" id="KW-0547">Nucleotide-binding</keyword>
<dbReference type="InterPro" id="IPR020898">
    <property type="entry name" value="Synapsin_ATP-bd_dom"/>
</dbReference>
<dbReference type="Proteomes" id="UP000000238">
    <property type="component" value="Chromosome"/>
</dbReference>
<dbReference type="GO" id="GO:0016879">
    <property type="term" value="F:ligase activity, forming carbon-nitrogen bonds"/>
    <property type="evidence" value="ECO:0007669"/>
    <property type="project" value="TreeGrafter"/>
</dbReference>
<dbReference type="KEGG" id="hch:HCH_05732"/>
<dbReference type="InterPro" id="IPR013815">
    <property type="entry name" value="ATP_grasp_subdomain_1"/>
</dbReference>